<reference evidence="2" key="1">
    <citation type="journal article" date="2021" name="PeerJ">
        <title>Extensive microbial diversity within the chicken gut microbiome revealed by metagenomics and culture.</title>
        <authorList>
            <person name="Gilroy R."/>
            <person name="Ravi A."/>
            <person name="Getino M."/>
            <person name="Pursley I."/>
            <person name="Horton D.L."/>
            <person name="Alikhan N.F."/>
            <person name="Baker D."/>
            <person name="Gharbi K."/>
            <person name="Hall N."/>
            <person name="Watson M."/>
            <person name="Adriaenssens E.M."/>
            <person name="Foster-Nyarko E."/>
            <person name="Jarju S."/>
            <person name="Secka A."/>
            <person name="Antonio M."/>
            <person name="Oren A."/>
            <person name="Chaudhuri R.R."/>
            <person name="La Ragione R."/>
            <person name="Hildebrand F."/>
            <person name="Pallen M.J."/>
        </authorList>
    </citation>
    <scope>NUCLEOTIDE SEQUENCE</scope>
    <source>
        <strain evidence="2">ChiSxjej3B15-1167</strain>
    </source>
</reference>
<reference evidence="2" key="2">
    <citation type="submission" date="2021-04" db="EMBL/GenBank/DDBJ databases">
        <authorList>
            <person name="Gilroy R."/>
        </authorList>
    </citation>
    <scope>NUCLEOTIDE SEQUENCE</scope>
    <source>
        <strain evidence="2">ChiSxjej3B15-1167</strain>
    </source>
</reference>
<gene>
    <name evidence="2" type="ORF">H9849_00255</name>
</gene>
<proteinExistence type="predicted"/>
<protein>
    <submittedName>
        <fullName evidence="2">N-acetyltransferase</fullName>
    </submittedName>
</protein>
<dbReference type="InterPro" id="IPR016181">
    <property type="entry name" value="Acyl_CoA_acyltransferase"/>
</dbReference>
<dbReference type="Pfam" id="PF00583">
    <property type="entry name" value="Acetyltransf_1"/>
    <property type="match status" value="1"/>
</dbReference>
<name>A0A9D2BCV4_9FIRM</name>
<organism evidence="2 3">
    <name type="scientific">Candidatus Anaerobutyricum stercoripullorum</name>
    <dbReference type="NCBI Taxonomy" id="2838456"/>
    <lineage>
        <taxon>Bacteria</taxon>
        <taxon>Bacillati</taxon>
        <taxon>Bacillota</taxon>
        <taxon>Clostridia</taxon>
        <taxon>Lachnospirales</taxon>
        <taxon>Lachnospiraceae</taxon>
        <taxon>Anaerobutyricum</taxon>
    </lineage>
</organism>
<evidence type="ECO:0000259" key="1">
    <source>
        <dbReference type="PROSITE" id="PS51186"/>
    </source>
</evidence>
<dbReference type="Gene3D" id="3.40.630.30">
    <property type="match status" value="1"/>
</dbReference>
<evidence type="ECO:0000313" key="2">
    <source>
        <dbReference type="EMBL" id="HIX71428.1"/>
    </source>
</evidence>
<dbReference type="Proteomes" id="UP000886805">
    <property type="component" value="Unassembled WGS sequence"/>
</dbReference>
<dbReference type="EMBL" id="DXEQ01000007">
    <property type="protein sequence ID" value="HIX71428.1"/>
    <property type="molecule type" value="Genomic_DNA"/>
</dbReference>
<evidence type="ECO:0000313" key="3">
    <source>
        <dbReference type="Proteomes" id="UP000886805"/>
    </source>
</evidence>
<dbReference type="SUPFAM" id="SSF55729">
    <property type="entry name" value="Acyl-CoA N-acyltransferases (Nat)"/>
    <property type="match status" value="1"/>
</dbReference>
<feature type="domain" description="N-acetyltransferase" evidence="1">
    <location>
        <begin position="1"/>
        <end position="151"/>
    </location>
</feature>
<dbReference type="AlphaFoldDB" id="A0A9D2BCV4"/>
<comment type="caution">
    <text evidence="2">The sequence shown here is derived from an EMBL/GenBank/DDBJ whole genome shotgun (WGS) entry which is preliminary data.</text>
</comment>
<dbReference type="InterPro" id="IPR000182">
    <property type="entry name" value="GNAT_dom"/>
</dbReference>
<dbReference type="PROSITE" id="PS51186">
    <property type="entry name" value="GNAT"/>
    <property type="match status" value="1"/>
</dbReference>
<dbReference type="CDD" id="cd04301">
    <property type="entry name" value="NAT_SF"/>
    <property type="match status" value="1"/>
</dbReference>
<accession>A0A9D2BCV4</accession>
<dbReference type="GO" id="GO:0016747">
    <property type="term" value="F:acyltransferase activity, transferring groups other than amino-acyl groups"/>
    <property type="evidence" value="ECO:0007669"/>
    <property type="project" value="InterPro"/>
</dbReference>
<sequence length="169" mass="18108">MLIRQEECGDYETVHDVVTAAFASAEHSDGGEAKLVSALRKSSAFVPELSLVAVCGGKIAGHILFTKVTVGEQTALALAPLSVLPSCQDQGIGQALIREGHRIARSLGYEYSIVLGHPHYYPKTGYRPAGLYGIRPPFQVPEENFMAVKLKPDAAPLDGIVQYDPAFGV</sequence>